<keyword evidence="3" id="KW-1185">Reference proteome</keyword>
<proteinExistence type="predicted"/>
<gene>
    <name evidence="2" type="ORF">PENSOL_c020G11602</name>
</gene>
<feature type="region of interest" description="Disordered" evidence="1">
    <location>
        <begin position="118"/>
        <end position="152"/>
    </location>
</feature>
<protein>
    <submittedName>
        <fullName evidence="2">Uncharacterized protein</fullName>
    </submittedName>
</protein>
<evidence type="ECO:0000313" key="3">
    <source>
        <dbReference type="Proteomes" id="UP000191612"/>
    </source>
</evidence>
<comment type="caution">
    <text evidence="2">The sequence shown here is derived from an EMBL/GenBank/DDBJ whole genome shotgun (WGS) entry which is preliminary data.</text>
</comment>
<dbReference type="STRING" id="60172.A0A1V6R240"/>
<dbReference type="AlphaFoldDB" id="A0A1V6R240"/>
<name>A0A1V6R240_9EURO</name>
<dbReference type="EMBL" id="MDYO01000020">
    <property type="protein sequence ID" value="OQD95441.1"/>
    <property type="molecule type" value="Genomic_DNA"/>
</dbReference>
<accession>A0A1V6R240</accession>
<reference evidence="3" key="1">
    <citation type="journal article" date="2017" name="Nat. Microbiol.">
        <title>Global analysis of biosynthetic gene clusters reveals vast potential of secondary metabolite production in Penicillium species.</title>
        <authorList>
            <person name="Nielsen J.C."/>
            <person name="Grijseels S."/>
            <person name="Prigent S."/>
            <person name="Ji B."/>
            <person name="Dainat J."/>
            <person name="Nielsen K.F."/>
            <person name="Frisvad J.C."/>
            <person name="Workman M."/>
            <person name="Nielsen J."/>
        </authorList>
    </citation>
    <scope>NUCLEOTIDE SEQUENCE [LARGE SCALE GENOMIC DNA]</scope>
    <source>
        <strain evidence="3">IBT 29525</strain>
    </source>
</reference>
<evidence type="ECO:0000256" key="1">
    <source>
        <dbReference type="SAM" id="MobiDB-lite"/>
    </source>
</evidence>
<organism evidence="2 3">
    <name type="scientific">Penicillium solitum</name>
    <dbReference type="NCBI Taxonomy" id="60172"/>
    <lineage>
        <taxon>Eukaryota</taxon>
        <taxon>Fungi</taxon>
        <taxon>Dikarya</taxon>
        <taxon>Ascomycota</taxon>
        <taxon>Pezizomycotina</taxon>
        <taxon>Eurotiomycetes</taxon>
        <taxon>Eurotiomycetidae</taxon>
        <taxon>Eurotiales</taxon>
        <taxon>Aspergillaceae</taxon>
        <taxon>Penicillium</taxon>
    </lineage>
</organism>
<evidence type="ECO:0000313" key="2">
    <source>
        <dbReference type="EMBL" id="OQD95441.1"/>
    </source>
</evidence>
<sequence>MAWSSRNYHIDHPILSWQYEPGNGDSTLYEEMTATQAPIVTAAKPLPTEYRFYDPRVQHAPALIEPNFTPPSNLAPLNLEYVDQDTMQGFFPQWNNTAKGLAATDYHRLAESIVQIPSLDSPSVEQPCPPKGDDMPKIQGNCTRGRRANKQE</sequence>
<dbReference type="Proteomes" id="UP000191612">
    <property type="component" value="Unassembled WGS sequence"/>
</dbReference>